<protein>
    <recommendedName>
        <fullName evidence="5">Carbohydrate-binding domain-containing protein</fullName>
    </recommendedName>
</protein>
<comment type="caution">
    <text evidence="3">The sequence shown here is derived from an EMBL/GenBank/DDBJ whole genome shotgun (WGS) entry which is preliminary data.</text>
</comment>
<evidence type="ECO:0000256" key="2">
    <source>
        <dbReference type="SAM" id="SignalP"/>
    </source>
</evidence>
<feature type="signal peptide" evidence="2">
    <location>
        <begin position="1"/>
        <end position="23"/>
    </location>
</feature>
<dbReference type="RefSeq" id="WP_307343480.1">
    <property type="nucleotide sequence ID" value="NZ_JAUSUD010000015.1"/>
</dbReference>
<keyword evidence="4" id="KW-1185">Reference proteome</keyword>
<feature type="region of interest" description="Disordered" evidence="1">
    <location>
        <begin position="301"/>
        <end position="339"/>
    </location>
</feature>
<keyword evidence="2" id="KW-0732">Signal</keyword>
<accession>A0ABT9ZHU5</accession>
<sequence>MRKQSSRFVKISSSLICATCLFACSNSEENQSAASQAAVAKAETLNTIGDEAILSVINEKVSYSDEDFYSEWKNGTTIQLNGSSASAEGNGGVVIEGNIINIRTSGVYVISGKLDDGQIIVNAEDKGTVRLILNGAEIHSSTSSPLYIEQAGKTVISLEDGTTNELHDAKSYVNVDSESNEPDAALFSKDDLTINGTGTLIVNGNYNNGITSKDALYITGGSIQVDAVDDGIIGRDLVAVKDGEFSITAGGDGIKSTNDKDEEKAPIAIEAGTFDIEAGNDGIQSETSLFIADGTFTISTGDGSPEVVATNENNRPTPSRTNETNTNETETETETESTKGLKAAIELAIGGGGFEIDSLDDAIHSNQSITIIDGKFTLATGDDALHADKAIYTKGGNITVTKSYEGIESQSITIAGGEIEVNSVDDGINVGGGVDGSGMDMAQAEASETNLLSINGGTIYVNAEGDGLDANGSILMTDGTVIVNGPTNNNNGSLDYDQTFEISGGLLIAAGSSGMMMATSDTSTQNTITMNYPTVQAADTLIHLEDSDGNSIATFAPVKEYQSVIISSPKLASDTSYTLYSGGTAKGTGTNGLYTNGMDQAGTKVVDFTISNTVTWLNESGVTEAQAGMGGPRGGGQMGGVARGGMFSNLDEETRKKVQSIMEQQRNSTISREEAEAQLAELGIEFPAQNGREIPNEIPNDAPQIQ</sequence>
<feature type="compositionally biased region" description="Low complexity" evidence="1">
    <location>
        <begin position="313"/>
        <end position="328"/>
    </location>
</feature>
<dbReference type="EMBL" id="JAUSUD010000015">
    <property type="protein sequence ID" value="MDQ0231842.1"/>
    <property type="molecule type" value="Genomic_DNA"/>
</dbReference>
<evidence type="ECO:0000313" key="3">
    <source>
        <dbReference type="EMBL" id="MDQ0231842.1"/>
    </source>
</evidence>
<proteinExistence type="predicted"/>
<name>A0ABT9ZHU5_9BACI</name>
<feature type="chain" id="PRO_5045290827" description="Carbohydrate-binding domain-containing protein" evidence="2">
    <location>
        <begin position="24"/>
        <end position="706"/>
    </location>
</feature>
<evidence type="ECO:0000313" key="4">
    <source>
        <dbReference type="Proteomes" id="UP001234495"/>
    </source>
</evidence>
<dbReference type="Proteomes" id="UP001234495">
    <property type="component" value="Unassembled WGS sequence"/>
</dbReference>
<dbReference type="InterPro" id="IPR025584">
    <property type="entry name" value="Cthe_2159"/>
</dbReference>
<dbReference type="Pfam" id="PF14262">
    <property type="entry name" value="Cthe_2159"/>
    <property type="match status" value="2"/>
</dbReference>
<evidence type="ECO:0008006" key="5">
    <source>
        <dbReference type="Google" id="ProtNLM"/>
    </source>
</evidence>
<organism evidence="3 4">
    <name type="scientific">Metabacillus malikii</name>
    <dbReference type="NCBI Taxonomy" id="1504265"/>
    <lineage>
        <taxon>Bacteria</taxon>
        <taxon>Bacillati</taxon>
        <taxon>Bacillota</taxon>
        <taxon>Bacilli</taxon>
        <taxon>Bacillales</taxon>
        <taxon>Bacillaceae</taxon>
        <taxon>Metabacillus</taxon>
    </lineage>
</organism>
<gene>
    <name evidence="3" type="ORF">J2S19_003127</name>
</gene>
<evidence type="ECO:0000256" key="1">
    <source>
        <dbReference type="SAM" id="MobiDB-lite"/>
    </source>
</evidence>
<feature type="region of interest" description="Disordered" evidence="1">
    <location>
        <begin position="686"/>
        <end position="706"/>
    </location>
</feature>
<reference evidence="3 4" key="1">
    <citation type="submission" date="2023-07" db="EMBL/GenBank/DDBJ databases">
        <title>Genomic Encyclopedia of Type Strains, Phase IV (KMG-IV): sequencing the most valuable type-strain genomes for metagenomic binning, comparative biology and taxonomic classification.</title>
        <authorList>
            <person name="Goeker M."/>
        </authorList>
    </citation>
    <scope>NUCLEOTIDE SEQUENCE [LARGE SCALE GENOMIC DNA]</scope>
    <source>
        <strain evidence="3 4">DSM 29005</strain>
    </source>
</reference>